<reference evidence="1" key="2">
    <citation type="journal article" date="2015" name="Fish Shellfish Immunol.">
        <title>Early steps in the European eel (Anguilla anguilla)-Vibrio vulnificus interaction in the gills: Role of the RtxA13 toxin.</title>
        <authorList>
            <person name="Callol A."/>
            <person name="Pajuelo D."/>
            <person name="Ebbesson L."/>
            <person name="Teles M."/>
            <person name="MacKenzie S."/>
            <person name="Amaro C."/>
        </authorList>
    </citation>
    <scope>NUCLEOTIDE SEQUENCE</scope>
</reference>
<evidence type="ECO:0000313" key="1">
    <source>
        <dbReference type="EMBL" id="JAH66212.1"/>
    </source>
</evidence>
<accession>A0A0E9UK74</accession>
<name>A0A0E9UK74_ANGAN</name>
<organism evidence="1">
    <name type="scientific">Anguilla anguilla</name>
    <name type="common">European freshwater eel</name>
    <name type="synonym">Muraena anguilla</name>
    <dbReference type="NCBI Taxonomy" id="7936"/>
    <lineage>
        <taxon>Eukaryota</taxon>
        <taxon>Metazoa</taxon>
        <taxon>Chordata</taxon>
        <taxon>Craniata</taxon>
        <taxon>Vertebrata</taxon>
        <taxon>Euteleostomi</taxon>
        <taxon>Actinopterygii</taxon>
        <taxon>Neopterygii</taxon>
        <taxon>Teleostei</taxon>
        <taxon>Anguilliformes</taxon>
        <taxon>Anguillidae</taxon>
        <taxon>Anguilla</taxon>
    </lineage>
</organism>
<reference evidence="1" key="1">
    <citation type="submission" date="2014-11" db="EMBL/GenBank/DDBJ databases">
        <authorList>
            <person name="Amaro Gonzalez C."/>
        </authorList>
    </citation>
    <scope>NUCLEOTIDE SEQUENCE</scope>
</reference>
<sequence length="44" mass="5107">MQTHKTTIPSCTLGEGNHRLHVTLWSYQPQSTLVQSRFEPRPWG</sequence>
<dbReference type="EMBL" id="GBXM01042365">
    <property type="protein sequence ID" value="JAH66212.1"/>
    <property type="molecule type" value="Transcribed_RNA"/>
</dbReference>
<protein>
    <submittedName>
        <fullName evidence="1">Uncharacterized protein</fullName>
    </submittedName>
</protein>
<dbReference type="AlphaFoldDB" id="A0A0E9UK74"/>
<proteinExistence type="predicted"/>